<dbReference type="AlphaFoldDB" id="A0AAV5T2R5"/>
<protein>
    <submittedName>
        <fullName evidence="1">Uncharacterized protein</fullName>
    </submittedName>
</protein>
<sequence length="96" mass="10845">ELPVVLSVEMPEETPLPLRLVRILFDEVKPAIRPEKELEIKLQFAVMPFGGKAKEVAKMMLEEVIASRKTGPRSSVDWLWKGQLGNVDCASLPNRF</sequence>
<evidence type="ECO:0000313" key="2">
    <source>
        <dbReference type="Proteomes" id="UP001432027"/>
    </source>
</evidence>
<comment type="caution">
    <text evidence="1">The sequence shown here is derived from an EMBL/GenBank/DDBJ whole genome shotgun (WGS) entry which is preliminary data.</text>
</comment>
<proteinExistence type="predicted"/>
<feature type="non-terminal residue" evidence="1">
    <location>
        <position position="1"/>
    </location>
</feature>
<evidence type="ECO:0000313" key="1">
    <source>
        <dbReference type="EMBL" id="GMS89877.1"/>
    </source>
</evidence>
<organism evidence="1 2">
    <name type="scientific">Pristionchus entomophagus</name>
    <dbReference type="NCBI Taxonomy" id="358040"/>
    <lineage>
        <taxon>Eukaryota</taxon>
        <taxon>Metazoa</taxon>
        <taxon>Ecdysozoa</taxon>
        <taxon>Nematoda</taxon>
        <taxon>Chromadorea</taxon>
        <taxon>Rhabditida</taxon>
        <taxon>Rhabditina</taxon>
        <taxon>Diplogasteromorpha</taxon>
        <taxon>Diplogasteroidea</taxon>
        <taxon>Neodiplogasteridae</taxon>
        <taxon>Pristionchus</taxon>
    </lineage>
</organism>
<dbReference type="EMBL" id="BTSX01000003">
    <property type="protein sequence ID" value="GMS89877.1"/>
    <property type="molecule type" value="Genomic_DNA"/>
</dbReference>
<gene>
    <name evidence="1" type="ORF">PENTCL1PPCAC_12052</name>
</gene>
<dbReference type="Proteomes" id="UP001432027">
    <property type="component" value="Unassembled WGS sequence"/>
</dbReference>
<accession>A0AAV5T2R5</accession>
<name>A0AAV5T2R5_9BILA</name>
<keyword evidence="2" id="KW-1185">Reference proteome</keyword>
<reference evidence="1" key="1">
    <citation type="submission" date="2023-10" db="EMBL/GenBank/DDBJ databases">
        <title>Genome assembly of Pristionchus species.</title>
        <authorList>
            <person name="Yoshida K."/>
            <person name="Sommer R.J."/>
        </authorList>
    </citation>
    <scope>NUCLEOTIDE SEQUENCE</scope>
    <source>
        <strain evidence="1">RS0144</strain>
    </source>
</reference>